<sequence>MVGGRQDFAVDAGDLGRVFAQWRPHVVAHSYGVLGALLAIAERPGCVRSVTVIEPPLYFLAPGDAEVARLEKLGDEVLTRGAEADPAMLREFLGIAGAPASGRLPMEVLRRTVGARLPGQARPDLAAIRAAGVPALVASGGHAGALERICDRLAEELGARRVVAVGAGHFVPAAPGFAEQLAGFLASNE</sequence>
<protein>
    <submittedName>
        <fullName evidence="1">Alpha/beta hydrolase</fullName>
    </submittedName>
</protein>
<comment type="caution">
    <text evidence="1">The sequence shown here is derived from an EMBL/GenBank/DDBJ whole genome shotgun (WGS) entry which is preliminary data.</text>
</comment>
<dbReference type="EMBL" id="JBHSBA010000009">
    <property type="protein sequence ID" value="MFC4127006.1"/>
    <property type="molecule type" value="Genomic_DNA"/>
</dbReference>
<dbReference type="Gene3D" id="3.40.50.1820">
    <property type="entry name" value="alpha/beta hydrolase"/>
    <property type="match status" value="1"/>
</dbReference>
<gene>
    <name evidence="1" type="ORF">ACFOW8_18900</name>
</gene>
<reference evidence="2" key="1">
    <citation type="journal article" date="2019" name="Int. J. Syst. Evol. Microbiol.">
        <title>The Global Catalogue of Microorganisms (GCM) 10K type strain sequencing project: providing services to taxonomists for standard genome sequencing and annotation.</title>
        <authorList>
            <consortium name="The Broad Institute Genomics Platform"/>
            <consortium name="The Broad Institute Genome Sequencing Center for Infectious Disease"/>
            <person name="Wu L."/>
            <person name="Ma J."/>
        </authorList>
    </citation>
    <scope>NUCLEOTIDE SEQUENCE [LARGE SCALE GENOMIC DNA]</scope>
    <source>
        <strain evidence="2">CGMCC 4.7204</strain>
    </source>
</reference>
<evidence type="ECO:0000313" key="1">
    <source>
        <dbReference type="EMBL" id="MFC4127006.1"/>
    </source>
</evidence>
<accession>A0ABV8L882</accession>
<keyword evidence="2" id="KW-1185">Reference proteome</keyword>
<dbReference type="InterPro" id="IPR029058">
    <property type="entry name" value="AB_hydrolase_fold"/>
</dbReference>
<dbReference type="GO" id="GO:0016787">
    <property type="term" value="F:hydrolase activity"/>
    <property type="evidence" value="ECO:0007669"/>
    <property type="project" value="UniProtKB-KW"/>
</dbReference>
<dbReference type="Proteomes" id="UP001595767">
    <property type="component" value="Unassembled WGS sequence"/>
</dbReference>
<dbReference type="SUPFAM" id="SSF53474">
    <property type="entry name" value="alpha/beta-Hydrolases"/>
    <property type="match status" value="1"/>
</dbReference>
<organism evidence="1 2">
    <name type="scientific">Nocardia rhizosphaerae</name>
    <dbReference type="NCBI Taxonomy" id="1691571"/>
    <lineage>
        <taxon>Bacteria</taxon>
        <taxon>Bacillati</taxon>
        <taxon>Actinomycetota</taxon>
        <taxon>Actinomycetes</taxon>
        <taxon>Mycobacteriales</taxon>
        <taxon>Nocardiaceae</taxon>
        <taxon>Nocardia</taxon>
    </lineage>
</organism>
<proteinExistence type="predicted"/>
<evidence type="ECO:0000313" key="2">
    <source>
        <dbReference type="Proteomes" id="UP001595767"/>
    </source>
</evidence>
<name>A0ABV8L882_9NOCA</name>
<dbReference type="RefSeq" id="WP_378552132.1">
    <property type="nucleotide sequence ID" value="NZ_JBHSBA010000009.1"/>
</dbReference>
<keyword evidence="1" id="KW-0378">Hydrolase</keyword>